<evidence type="ECO:0008006" key="5">
    <source>
        <dbReference type="Google" id="ProtNLM"/>
    </source>
</evidence>
<dbReference type="OrthoDB" id="9034330at2"/>
<protein>
    <recommendedName>
        <fullName evidence="5">Purine nucleoside phosphorylase</fullName>
    </recommendedName>
</protein>
<dbReference type="RefSeq" id="WP_087739699.1">
    <property type="nucleotide sequence ID" value="NZ_CYGY02000105.1"/>
</dbReference>
<organism evidence="3 4">
    <name type="scientific">Paraburkholderia piptadeniae</name>
    <dbReference type="NCBI Taxonomy" id="1701573"/>
    <lineage>
        <taxon>Bacteria</taxon>
        <taxon>Pseudomonadati</taxon>
        <taxon>Pseudomonadota</taxon>
        <taxon>Betaproteobacteria</taxon>
        <taxon>Burkholderiales</taxon>
        <taxon>Burkholderiaceae</taxon>
        <taxon>Paraburkholderia</taxon>
    </lineage>
</organism>
<dbReference type="InterPro" id="IPR025421">
    <property type="entry name" value="DUF4148"/>
</dbReference>
<feature type="signal peptide" evidence="2">
    <location>
        <begin position="1"/>
        <end position="22"/>
    </location>
</feature>
<feature type="region of interest" description="Disordered" evidence="1">
    <location>
        <begin position="71"/>
        <end position="106"/>
    </location>
</feature>
<dbReference type="Proteomes" id="UP000195569">
    <property type="component" value="Unassembled WGS sequence"/>
</dbReference>
<keyword evidence="2" id="KW-0732">Signal</keyword>
<name>A0A1N7SUL9_9BURK</name>
<keyword evidence="4" id="KW-1185">Reference proteome</keyword>
<reference evidence="3" key="1">
    <citation type="submission" date="2016-12" db="EMBL/GenBank/DDBJ databases">
        <authorList>
            <person name="Moulin L."/>
        </authorList>
    </citation>
    <scope>NUCLEOTIDE SEQUENCE [LARGE SCALE GENOMIC DNA]</scope>
    <source>
        <strain evidence="3">STM 7183</strain>
    </source>
</reference>
<comment type="caution">
    <text evidence="3">The sequence shown here is derived from an EMBL/GenBank/DDBJ whole genome shotgun (WGS) entry which is preliminary data.</text>
</comment>
<proteinExistence type="predicted"/>
<feature type="chain" id="PRO_5012975669" description="Purine nucleoside phosphorylase" evidence="2">
    <location>
        <begin position="23"/>
        <end position="106"/>
    </location>
</feature>
<sequence length="106" mass="10642">MKSFIKAVAGALVVIAPLVSFAQSNQPLTRAQVREELIELEKAGYNPATADDDVNYPADIQAAEARVAAQHAAAQAGATSNGGVAGGTSQSGGPASAADMPSLYGQ</sequence>
<dbReference type="Pfam" id="PF13663">
    <property type="entry name" value="DUF4148"/>
    <property type="match status" value="1"/>
</dbReference>
<evidence type="ECO:0000256" key="2">
    <source>
        <dbReference type="SAM" id="SignalP"/>
    </source>
</evidence>
<dbReference type="EMBL" id="CYGY02000105">
    <property type="protein sequence ID" value="SIT51167.1"/>
    <property type="molecule type" value="Genomic_DNA"/>
</dbReference>
<evidence type="ECO:0000313" key="3">
    <source>
        <dbReference type="EMBL" id="SIT51167.1"/>
    </source>
</evidence>
<evidence type="ECO:0000313" key="4">
    <source>
        <dbReference type="Proteomes" id="UP000195569"/>
    </source>
</evidence>
<gene>
    <name evidence="3" type="ORF">BN2476_1050002</name>
</gene>
<accession>A0A1N7SUL9</accession>
<dbReference type="AlphaFoldDB" id="A0A1N7SUL9"/>
<evidence type="ECO:0000256" key="1">
    <source>
        <dbReference type="SAM" id="MobiDB-lite"/>
    </source>
</evidence>